<protein>
    <recommendedName>
        <fullName evidence="10">Transcription factor GTE4-like</fullName>
    </recommendedName>
</protein>
<feature type="compositionally biased region" description="Low complexity" evidence="5">
    <location>
        <begin position="37"/>
        <end position="113"/>
    </location>
</feature>
<dbReference type="InterPro" id="IPR001487">
    <property type="entry name" value="Bromodomain"/>
</dbReference>
<keyword evidence="3" id="KW-0804">Transcription</keyword>
<feature type="compositionally biased region" description="Basic and acidic residues" evidence="5">
    <location>
        <begin position="345"/>
        <end position="354"/>
    </location>
</feature>
<feature type="compositionally biased region" description="Basic residues" evidence="5">
    <location>
        <begin position="355"/>
        <end position="364"/>
    </location>
</feature>
<dbReference type="InterPro" id="IPR037377">
    <property type="entry name" value="GTE_bromo"/>
</dbReference>
<feature type="region of interest" description="Disordered" evidence="5">
    <location>
        <begin position="676"/>
        <end position="733"/>
    </location>
</feature>
<keyword evidence="9" id="KW-1185">Reference proteome</keyword>
<dbReference type="InterPro" id="IPR027353">
    <property type="entry name" value="NET_dom"/>
</dbReference>
<reference evidence="8" key="1">
    <citation type="submission" date="2022-04" db="EMBL/GenBank/DDBJ databases">
        <title>Carnegiea gigantea Genome sequencing and assembly v2.</title>
        <authorList>
            <person name="Copetti D."/>
            <person name="Sanderson M.J."/>
            <person name="Burquez A."/>
            <person name="Wojciechowski M.F."/>
        </authorList>
    </citation>
    <scope>NUCLEOTIDE SEQUENCE</scope>
    <source>
        <strain evidence="8">SGP5-SGP5p</strain>
        <tissue evidence="8">Aerial part</tissue>
    </source>
</reference>
<evidence type="ECO:0000256" key="3">
    <source>
        <dbReference type="ARBA" id="ARBA00023163"/>
    </source>
</evidence>
<comment type="caution">
    <text evidence="8">The sequence shown here is derived from an EMBL/GenBank/DDBJ whole genome shotgun (WGS) entry which is preliminary data.</text>
</comment>
<dbReference type="InterPro" id="IPR038336">
    <property type="entry name" value="NET_sf"/>
</dbReference>
<evidence type="ECO:0000256" key="1">
    <source>
        <dbReference type="ARBA" id="ARBA00023015"/>
    </source>
</evidence>
<dbReference type="Pfam" id="PF17035">
    <property type="entry name" value="BET"/>
    <property type="match status" value="1"/>
</dbReference>
<dbReference type="SMART" id="SM00297">
    <property type="entry name" value="BROMO"/>
    <property type="match status" value="1"/>
</dbReference>
<evidence type="ECO:0000313" key="8">
    <source>
        <dbReference type="EMBL" id="KAJ8438275.1"/>
    </source>
</evidence>
<evidence type="ECO:0000259" key="7">
    <source>
        <dbReference type="PROSITE" id="PS51525"/>
    </source>
</evidence>
<feature type="compositionally biased region" description="Low complexity" evidence="5">
    <location>
        <begin position="700"/>
        <end position="733"/>
    </location>
</feature>
<evidence type="ECO:0000313" key="9">
    <source>
        <dbReference type="Proteomes" id="UP001153076"/>
    </source>
</evidence>
<name>A0A9Q1K7F5_9CARY</name>
<feature type="domain" description="NET" evidence="7">
    <location>
        <begin position="564"/>
        <end position="645"/>
    </location>
</feature>
<evidence type="ECO:0000256" key="5">
    <source>
        <dbReference type="SAM" id="MobiDB-lite"/>
    </source>
</evidence>
<feature type="region of interest" description="Disordered" evidence="5">
    <location>
        <begin position="31"/>
        <end position="161"/>
    </location>
</feature>
<dbReference type="PROSITE" id="PS51525">
    <property type="entry name" value="NET"/>
    <property type="match status" value="1"/>
</dbReference>
<dbReference type="EMBL" id="JAKOGI010000262">
    <property type="protein sequence ID" value="KAJ8438275.1"/>
    <property type="molecule type" value="Genomic_DNA"/>
</dbReference>
<sequence>MASGISAAEEELIGRERHRWSENRKVYTRKIHKLNKNKNNNNTSNSTAPTTTHANNTTTNNTDTPNNSKNNNHHPPNLSTAAPSVSATATADNQTNENNSSKNNSGSSNNGNKTNDHIANGTPAQESENENENEKEVAQQKSSSSPAAVPVEEANSSQPQLISTRLETCSEDSSILNRIEPPVPNGHDANLVNRLGKPLVTRVDNRVNISVSAASSKEGVRELKRQLVDELSQVRKMAKRLEDKEIHISGFSSSGIDVGVGRVHMGTAAPAVRSFPFPANGVVEKGVGGGGRMNTDVGSNGSRFKQLSVSMMESNHGIGEVMEKEKRTPKANQYYRNSEFLLGKDRLPPAESNKKSKSSGKKHRSREIDFGFGIDKQLYKKCSNLLQKLMRHKLGWVFNEPVDAKKLGLHDYFDIIKHPMDLGTVKTRLTKNWYKTPREFAEDVRLTFHNAMTYNPEGQDVHFMAKELLRIFEERWPAIETEYDRKLRYEVIRDLGVPTPTSRKSSALAHVYAPLPLLPPPLLHPPPPFQEVRHLGRSQSMPVPPESRSIPAYVVGRTPAPKKPKAKDPHKRDMTFEEKQRLSTNLQSLPAERLDAIVQIIKKRNTALSQHDDEIEVDIDSVDTETLWELDRFVSNYKKNLSKHKRKAELAQARALAAPSAQETLPAPVNIEAVKETRDGEVNVATSPHVQQERHSDNASGSSGSSSSSSDSGSSSSDSDSDSSSSSGSDGGQ</sequence>
<dbReference type="Proteomes" id="UP001153076">
    <property type="component" value="Unassembled WGS sequence"/>
</dbReference>
<evidence type="ECO:0000256" key="4">
    <source>
        <dbReference type="PROSITE-ProRule" id="PRU00035"/>
    </source>
</evidence>
<dbReference type="CDD" id="cd05506">
    <property type="entry name" value="Bromo_plant1"/>
    <property type="match status" value="1"/>
</dbReference>
<dbReference type="OrthoDB" id="21449at2759"/>
<keyword evidence="2 4" id="KW-0103">Bromodomain</keyword>
<dbReference type="PROSITE" id="PS50014">
    <property type="entry name" value="BROMODOMAIN_2"/>
    <property type="match status" value="1"/>
</dbReference>
<keyword evidence="1" id="KW-0805">Transcription regulation</keyword>
<accession>A0A9Q1K7F5</accession>
<dbReference type="Pfam" id="PF00439">
    <property type="entry name" value="Bromodomain"/>
    <property type="match status" value="1"/>
</dbReference>
<evidence type="ECO:0008006" key="10">
    <source>
        <dbReference type="Google" id="ProtNLM"/>
    </source>
</evidence>
<feature type="region of interest" description="Disordered" evidence="5">
    <location>
        <begin position="345"/>
        <end position="364"/>
    </location>
</feature>
<evidence type="ECO:0000256" key="2">
    <source>
        <dbReference type="ARBA" id="ARBA00023117"/>
    </source>
</evidence>
<dbReference type="InterPro" id="IPR036427">
    <property type="entry name" value="Bromodomain-like_sf"/>
</dbReference>
<dbReference type="SUPFAM" id="SSF47370">
    <property type="entry name" value="Bromodomain"/>
    <property type="match status" value="1"/>
</dbReference>
<dbReference type="PRINTS" id="PR00503">
    <property type="entry name" value="BROMODOMAIN"/>
</dbReference>
<gene>
    <name evidence="8" type="ORF">Cgig2_030640</name>
</gene>
<dbReference type="Gene3D" id="1.20.920.10">
    <property type="entry name" value="Bromodomain-like"/>
    <property type="match status" value="1"/>
</dbReference>
<dbReference type="AlphaFoldDB" id="A0A9Q1K7F5"/>
<dbReference type="PANTHER" id="PTHR45926">
    <property type="entry name" value="OSJNBA0053K19.4 PROTEIN"/>
    <property type="match status" value="1"/>
</dbReference>
<evidence type="ECO:0000259" key="6">
    <source>
        <dbReference type="PROSITE" id="PS50014"/>
    </source>
</evidence>
<dbReference type="Gene3D" id="1.20.1270.220">
    <property type="match status" value="1"/>
</dbReference>
<organism evidence="8 9">
    <name type="scientific">Carnegiea gigantea</name>
    <dbReference type="NCBI Taxonomy" id="171969"/>
    <lineage>
        <taxon>Eukaryota</taxon>
        <taxon>Viridiplantae</taxon>
        <taxon>Streptophyta</taxon>
        <taxon>Embryophyta</taxon>
        <taxon>Tracheophyta</taxon>
        <taxon>Spermatophyta</taxon>
        <taxon>Magnoliopsida</taxon>
        <taxon>eudicotyledons</taxon>
        <taxon>Gunneridae</taxon>
        <taxon>Pentapetalae</taxon>
        <taxon>Caryophyllales</taxon>
        <taxon>Cactineae</taxon>
        <taxon>Cactaceae</taxon>
        <taxon>Cactoideae</taxon>
        <taxon>Echinocereeae</taxon>
        <taxon>Carnegiea</taxon>
    </lineage>
</organism>
<proteinExistence type="predicted"/>
<feature type="domain" description="Bromo" evidence="6">
    <location>
        <begin position="390"/>
        <end position="462"/>
    </location>
</feature>